<comment type="caution">
    <text evidence="4">The sequence shown here is derived from an EMBL/GenBank/DDBJ whole genome shotgun (WGS) entry which is preliminary data.</text>
</comment>
<evidence type="ECO:0000313" key="4">
    <source>
        <dbReference type="EMBL" id="RUT08346.1"/>
    </source>
</evidence>
<keyword evidence="1 2" id="KW-0238">DNA-binding</keyword>
<evidence type="ECO:0000256" key="2">
    <source>
        <dbReference type="PROSITE-ProRule" id="PRU00335"/>
    </source>
</evidence>
<accession>A0A3S1J5X6</accession>
<name>A0A3S1J5X6_9CYAN</name>
<feature type="DNA-binding region" description="H-T-H motif" evidence="2">
    <location>
        <begin position="30"/>
        <end position="49"/>
    </location>
</feature>
<dbReference type="InterPro" id="IPR009057">
    <property type="entry name" value="Homeodomain-like_sf"/>
</dbReference>
<reference evidence="4" key="2">
    <citation type="journal article" date="2019" name="Genome Biol. Evol.">
        <title>Day and night: Metabolic profiles and evolutionary relationships of six axenic non-marine cyanobacteria.</title>
        <authorList>
            <person name="Will S.E."/>
            <person name="Henke P."/>
            <person name="Boedeker C."/>
            <person name="Huang S."/>
            <person name="Brinkmann H."/>
            <person name="Rohde M."/>
            <person name="Jarek M."/>
            <person name="Friedl T."/>
            <person name="Seufert S."/>
            <person name="Schumacher M."/>
            <person name="Overmann J."/>
            <person name="Neumann-Schaal M."/>
            <person name="Petersen J."/>
        </authorList>
    </citation>
    <scope>NUCLEOTIDE SEQUENCE [LARGE SCALE GENOMIC DNA]</scope>
    <source>
        <strain evidence="4">PCC 7102</strain>
    </source>
</reference>
<dbReference type="AlphaFoldDB" id="A0A3S1J5X6"/>
<dbReference type="SUPFAM" id="SSF46689">
    <property type="entry name" value="Homeodomain-like"/>
    <property type="match status" value="1"/>
</dbReference>
<feature type="domain" description="HTH tetR-type" evidence="3">
    <location>
        <begin position="7"/>
        <end position="67"/>
    </location>
</feature>
<proteinExistence type="predicted"/>
<dbReference type="Proteomes" id="UP000271624">
    <property type="component" value="Unassembled WGS sequence"/>
</dbReference>
<dbReference type="EMBL" id="RSCL01000003">
    <property type="protein sequence ID" value="RUT08346.1"/>
    <property type="molecule type" value="Genomic_DNA"/>
</dbReference>
<reference evidence="4" key="1">
    <citation type="submission" date="2018-12" db="EMBL/GenBank/DDBJ databases">
        <authorList>
            <person name="Will S."/>
            <person name="Neumann-Schaal M."/>
            <person name="Henke P."/>
        </authorList>
    </citation>
    <scope>NUCLEOTIDE SEQUENCE</scope>
    <source>
        <strain evidence="4">PCC 7102</strain>
    </source>
</reference>
<evidence type="ECO:0000259" key="3">
    <source>
        <dbReference type="PROSITE" id="PS50977"/>
    </source>
</evidence>
<dbReference type="InterPro" id="IPR050109">
    <property type="entry name" value="HTH-type_TetR-like_transc_reg"/>
</dbReference>
<evidence type="ECO:0000313" key="5">
    <source>
        <dbReference type="Proteomes" id="UP000271624"/>
    </source>
</evidence>
<dbReference type="Gene3D" id="1.10.357.10">
    <property type="entry name" value="Tetracycline Repressor, domain 2"/>
    <property type="match status" value="1"/>
</dbReference>
<evidence type="ECO:0000256" key="1">
    <source>
        <dbReference type="ARBA" id="ARBA00023125"/>
    </source>
</evidence>
<dbReference type="GO" id="GO:0003677">
    <property type="term" value="F:DNA binding"/>
    <property type="evidence" value="ECO:0007669"/>
    <property type="project" value="UniProtKB-UniRule"/>
</dbReference>
<dbReference type="OrthoDB" id="6430772at2"/>
<dbReference type="Pfam" id="PF00440">
    <property type="entry name" value="TetR_N"/>
    <property type="match status" value="1"/>
</dbReference>
<gene>
    <name evidence="4" type="ORF">DSM106972_015140</name>
</gene>
<dbReference type="GO" id="GO:0006355">
    <property type="term" value="P:regulation of DNA-templated transcription"/>
    <property type="evidence" value="ECO:0007669"/>
    <property type="project" value="UniProtKB-ARBA"/>
</dbReference>
<dbReference type="RefSeq" id="WP_127080162.1">
    <property type="nucleotide sequence ID" value="NZ_RSCL01000003.1"/>
</dbReference>
<keyword evidence="5" id="KW-1185">Reference proteome</keyword>
<dbReference type="InterPro" id="IPR001647">
    <property type="entry name" value="HTH_TetR"/>
</dbReference>
<organism evidence="4 5">
    <name type="scientific">Dulcicalothrix desertica PCC 7102</name>
    <dbReference type="NCBI Taxonomy" id="232991"/>
    <lineage>
        <taxon>Bacteria</taxon>
        <taxon>Bacillati</taxon>
        <taxon>Cyanobacteriota</taxon>
        <taxon>Cyanophyceae</taxon>
        <taxon>Nostocales</taxon>
        <taxon>Calotrichaceae</taxon>
        <taxon>Dulcicalothrix</taxon>
    </lineage>
</organism>
<dbReference type="PROSITE" id="PS50977">
    <property type="entry name" value="HTH_TETR_2"/>
    <property type="match status" value="1"/>
</dbReference>
<sequence>MPQVKKEDIERRLLASAKQEFLKHGFKGANLRAIALGANISLSNVYSYAKDKDELFNRILKDVTRDLDRVEEYFKNYQPLTINFDSLDIQKSRMKLAVEYSDRNRNELNLLFNLSKGSSLEDYPEKIVEGYSENCITFLKYIRQNNQELKFQEPSQFFFQSVARFALKAFAEMVKQDLPIQEMEKIANEIVEYNFYGFRGLAKINDN</sequence>
<dbReference type="PANTHER" id="PTHR30328:SF54">
    <property type="entry name" value="HTH-TYPE TRANSCRIPTIONAL REPRESSOR SCO4008"/>
    <property type="match status" value="1"/>
</dbReference>
<protein>
    <recommendedName>
        <fullName evidence="3">HTH tetR-type domain-containing protein</fullName>
    </recommendedName>
</protein>
<dbReference type="PANTHER" id="PTHR30328">
    <property type="entry name" value="TRANSCRIPTIONAL REPRESSOR"/>
    <property type="match status" value="1"/>
</dbReference>